<dbReference type="Pfam" id="PF00668">
    <property type="entry name" value="Condensation"/>
    <property type="match status" value="1"/>
</dbReference>
<dbReference type="SMART" id="SM00823">
    <property type="entry name" value="PKS_PP"/>
    <property type="match status" value="1"/>
</dbReference>
<dbReference type="GO" id="GO:0043041">
    <property type="term" value="P:amino acid activation for nonribosomal peptide biosynthetic process"/>
    <property type="evidence" value="ECO:0007669"/>
    <property type="project" value="TreeGrafter"/>
</dbReference>
<dbReference type="Gene3D" id="3.30.300.30">
    <property type="match status" value="1"/>
</dbReference>
<gene>
    <name evidence="7" type="ORF">B4N89_31090</name>
</gene>
<dbReference type="InterPro" id="IPR001242">
    <property type="entry name" value="Condensation_dom"/>
</dbReference>
<dbReference type="InterPro" id="IPR009081">
    <property type="entry name" value="PP-bd_ACP"/>
</dbReference>
<accession>A0A1T3NPJ7</accession>
<dbReference type="InterPro" id="IPR023213">
    <property type="entry name" value="CAT-like_dom_sf"/>
</dbReference>
<dbReference type="GO" id="GO:0005829">
    <property type="term" value="C:cytosol"/>
    <property type="evidence" value="ECO:0007669"/>
    <property type="project" value="TreeGrafter"/>
</dbReference>
<dbReference type="FunFam" id="2.30.38.10:FF:000001">
    <property type="entry name" value="Non-ribosomal peptide synthetase PvdI"/>
    <property type="match status" value="1"/>
</dbReference>
<dbReference type="EMBL" id="MWQN01000002">
    <property type="protein sequence ID" value="OPC78625.1"/>
    <property type="molecule type" value="Genomic_DNA"/>
</dbReference>
<dbReference type="OrthoDB" id="2472181at2"/>
<dbReference type="FunFam" id="3.40.50.12780:FF:000012">
    <property type="entry name" value="Non-ribosomal peptide synthetase"/>
    <property type="match status" value="1"/>
</dbReference>
<comment type="similarity">
    <text evidence="2">Belongs to the ATP-dependent AMP-binding enzyme family.</text>
</comment>
<dbReference type="PANTHER" id="PTHR45527:SF1">
    <property type="entry name" value="FATTY ACID SYNTHASE"/>
    <property type="match status" value="1"/>
</dbReference>
<dbReference type="Gene3D" id="3.40.50.980">
    <property type="match status" value="2"/>
</dbReference>
<organism evidence="7 8">
    <name type="scientific">Embleya scabrispora</name>
    <dbReference type="NCBI Taxonomy" id="159449"/>
    <lineage>
        <taxon>Bacteria</taxon>
        <taxon>Bacillati</taxon>
        <taxon>Actinomycetota</taxon>
        <taxon>Actinomycetes</taxon>
        <taxon>Kitasatosporales</taxon>
        <taxon>Streptomycetaceae</taxon>
        <taxon>Embleya</taxon>
    </lineage>
</organism>
<dbReference type="Pfam" id="PF13193">
    <property type="entry name" value="AMP-binding_C"/>
    <property type="match status" value="1"/>
</dbReference>
<dbReference type="GO" id="GO:0008610">
    <property type="term" value="P:lipid biosynthetic process"/>
    <property type="evidence" value="ECO:0007669"/>
    <property type="project" value="UniProtKB-ARBA"/>
</dbReference>
<dbReference type="GO" id="GO:0009366">
    <property type="term" value="C:enterobactin synthetase complex"/>
    <property type="evidence" value="ECO:0007669"/>
    <property type="project" value="TreeGrafter"/>
</dbReference>
<dbReference type="NCBIfam" id="TIGR01733">
    <property type="entry name" value="AA-adenyl-dom"/>
    <property type="match status" value="1"/>
</dbReference>
<dbReference type="GO" id="GO:0031177">
    <property type="term" value="F:phosphopantetheine binding"/>
    <property type="evidence" value="ECO:0007669"/>
    <property type="project" value="InterPro"/>
</dbReference>
<dbReference type="InterPro" id="IPR036736">
    <property type="entry name" value="ACP-like_sf"/>
</dbReference>
<dbReference type="InterPro" id="IPR010071">
    <property type="entry name" value="AA_adenyl_dom"/>
</dbReference>
<dbReference type="Pfam" id="PF00550">
    <property type="entry name" value="PP-binding"/>
    <property type="match status" value="1"/>
</dbReference>
<keyword evidence="8" id="KW-1185">Reference proteome</keyword>
<dbReference type="InterPro" id="IPR025110">
    <property type="entry name" value="AMP-bd_C"/>
</dbReference>
<evidence type="ECO:0000256" key="2">
    <source>
        <dbReference type="ARBA" id="ARBA00006432"/>
    </source>
</evidence>
<dbReference type="Gene3D" id="3.40.50.1820">
    <property type="entry name" value="alpha/beta hydrolase"/>
    <property type="match status" value="1"/>
</dbReference>
<dbReference type="InterPro" id="IPR029058">
    <property type="entry name" value="AB_hydrolase_fold"/>
</dbReference>
<comment type="caution">
    <text evidence="7">The sequence shown here is derived from an EMBL/GenBank/DDBJ whole genome shotgun (WGS) entry which is preliminary data.</text>
</comment>
<dbReference type="RefSeq" id="WP_078979827.1">
    <property type="nucleotide sequence ID" value="NZ_MWQN01000002.1"/>
</dbReference>
<evidence type="ECO:0000313" key="8">
    <source>
        <dbReference type="Proteomes" id="UP000190037"/>
    </source>
</evidence>
<proteinExistence type="inferred from homology"/>
<dbReference type="CDD" id="cd05930">
    <property type="entry name" value="A_NRPS"/>
    <property type="match status" value="1"/>
</dbReference>
<evidence type="ECO:0000256" key="1">
    <source>
        <dbReference type="ARBA" id="ARBA00001957"/>
    </source>
</evidence>
<evidence type="ECO:0000256" key="5">
    <source>
        <dbReference type="SAM" id="MobiDB-lite"/>
    </source>
</evidence>
<feature type="compositionally biased region" description="Basic and acidic residues" evidence="5">
    <location>
        <begin position="1"/>
        <end position="11"/>
    </location>
</feature>
<dbReference type="CDD" id="cd19531">
    <property type="entry name" value="LCL_NRPS-like"/>
    <property type="match status" value="1"/>
</dbReference>
<dbReference type="FunFam" id="1.10.1200.10:FF:000005">
    <property type="entry name" value="Nonribosomal peptide synthetase 1"/>
    <property type="match status" value="1"/>
</dbReference>
<sequence>MNNPTRSHDPHPLSPQDRPADPSASRPSRRIPLSAGQERLWLLDRINPGDAAFNMFQVHRLRGPLDAAALDRALSELVDRHDSLRATFPDEDGVPVQVIGTPGTFVLERVQVDGAPADRERLARDLVAERTNRAFDLARGPLFTASLLHLDSAGRDHVLCLALHHIVADGWSMNVIDEEMAALYAAFTEGRPSPLTPLPLGYGDYVQRQHELLDEPGFEERLTYWTRQLAGAPTLDLPVDRPRGSGADTESGHGGTVTHHLPASLRTGIEQLARHERVTLYMTLLAGYQTLLARYCDQEDVCVGSPLAGRDEEDYEPLVGYFLNTLVLRGSTAGDPSFRDFLARTRAVALQAYEHQDVPFERLLGALDVDRDPDSPPVFQTMLTLRPPAGAGLRLAGVVAEGFESGFRQAKFDLALEVWPEGDELVTEFVYNTDRFAPESIARLARCFETLLAGAVAHPDAPLSRLPLLSAAERVRVLAGAVGPTGGECPDPVVAFEVQALRTPHAIAVESGDTRVDYADLDVRANRLARVLRRAGTGPDTVVAVCAERSIETVVALLAVLKAGGAYLPIDPTLPAERIEWMLADGGAERVLCRARFADRFAGGEVPVVLLDGVDAAPSGDTEAEPPARIAGPDHLAYIIYTSGSTGRPKGTPITREALAGRVAWMRGRYRSGPGDRVLQFASFGFDTHVEELYPSLLGGATLVLAPADGLLPDFFGTAAGRTLTVLDLPTSYWHELVAQTPGLAWPQALRLLILGGDQADAASMRRWHEVFGERVEVVNTYGPTEATVIATAADLAGGAAGTWDGSRPPIGRPLADTRVHVLDRHLEPVPIGVAGELCIGGAGLARGYLGRPALTARHFVPDPYGPPGARLYRTGDRARQRPDGTLEFLGRDDHQVKLRGYRIELGEIEAALAARPDIGQAVVEVRDERGDRRLVAYVVPEAGGSMPVPDAAELRAALGRTLPAYLVPAAFVTLDRLPLTANGKLDRAALPAPEQPGTPEAVFVAPRGSAEELVAQTFGEVLGVSRVGALDDFFALGGHSLLATRAVARIGAAIELAVPIRTLFADPTVAGLAAAIEELLMVELDGLSEADAERLVLDGTETGDVR</sequence>
<dbReference type="SUPFAM" id="SSF56801">
    <property type="entry name" value="Acetyl-CoA synthetase-like"/>
    <property type="match status" value="1"/>
</dbReference>
<dbReference type="Gene3D" id="3.30.559.10">
    <property type="entry name" value="Chloramphenicol acetyltransferase-like domain"/>
    <property type="match status" value="1"/>
</dbReference>
<evidence type="ECO:0000256" key="3">
    <source>
        <dbReference type="ARBA" id="ARBA00022450"/>
    </source>
</evidence>
<feature type="domain" description="Carrier" evidence="6">
    <location>
        <begin position="1006"/>
        <end position="1081"/>
    </location>
</feature>
<dbReference type="AlphaFoldDB" id="A0A1T3NPJ7"/>
<keyword evidence="3" id="KW-0596">Phosphopantetheine</keyword>
<dbReference type="SUPFAM" id="SSF47336">
    <property type="entry name" value="ACP-like"/>
    <property type="match status" value="1"/>
</dbReference>
<dbReference type="PROSITE" id="PS00455">
    <property type="entry name" value="AMP_BINDING"/>
    <property type="match status" value="1"/>
</dbReference>
<reference evidence="7 8" key="1">
    <citation type="submission" date="2017-03" db="EMBL/GenBank/DDBJ databases">
        <title>Draft genome sequence of Streptomyces scabrisporus NF3, endophyte isolated from Amphipterygium adstringens.</title>
        <authorList>
            <person name="Vazquez M."/>
            <person name="Ceapa C.D."/>
            <person name="Rodriguez Luna D."/>
            <person name="Sanchez Esquivel S."/>
        </authorList>
    </citation>
    <scope>NUCLEOTIDE SEQUENCE [LARGE SCALE GENOMIC DNA]</scope>
    <source>
        <strain evidence="7 8">NF3</strain>
    </source>
</reference>
<dbReference type="InterPro" id="IPR045851">
    <property type="entry name" value="AMP-bd_C_sf"/>
</dbReference>
<dbReference type="GO" id="GO:0009239">
    <property type="term" value="P:enterobactin biosynthetic process"/>
    <property type="evidence" value="ECO:0007669"/>
    <property type="project" value="TreeGrafter"/>
</dbReference>
<keyword evidence="4" id="KW-0597">Phosphoprotein</keyword>
<dbReference type="FunFam" id="3.40.50.980:FF:000001">
    <property type="entry name" value="Non-ribosomal peptide synthetase"/>
    <property type="match status" value="1"/>
</dbReference>
<name>A0A1T3NPJ7_9ACTN</name>
<dbReference type="GO" id="GO:0047527">
    <property type="term" value="F:2,3-dihydroxybenzoate-serine ligase activity"/>
    <property type="evidence" value="ECO:0007669"/>
    <property type="project" value="TreeGrafter"/>
</dbReference>
<dbReference type="InterPro" id="IPR020845">
    <property type="entry name" value="AMP-binding_CS"/>
</dbReference>
<feature type="region of interest" description="Disordered" evidence="5">
    <location>
        <begin position="1"/>
        <end position="30"/>
    </location>
</feature>
<evidence type="ECO:0000256" key="4">
    <source>
        <dbReference type="ARBA" id="ARBA00022553"/>
    </source>
</evidence>
<comment type="cofactor">
    <cofactor evidence="1">
        <name>pantetheine 4'-phosphate</name>
        <dbReference type="ChEBI" id="CHEBI:47942"/>
    </cofactor>
</comment>
<protein>
    <recommendedName>
        <fullName evidence="6">Carrier domain-containing protein</fullName>
    </recommendedName>
</protein>
<dbReference type="PROSITE" id="PS50075">
    <property type="entry name" value="CARRIER"/>
    <property type="match status" value="1"/>
</dbReference>
<dbReference type="PROSITE" id="PS00012">
    <property type="entry name" value="PHOSPHOPANTETHEINE"/>
    <property type="match status" value="1"/>
</dbReference>
<evidence type="ECO:0000259" key="6">
    <source>
        <dbReference type="PROSITE" id="PS50075"/>
    </source>
</evidence>
<dbReference type="InterPro" id="IPR020806">
    <property type="entry name" value="PKS_PP-bd"/>
</dbReference>
<dbReference type="Proteomes" id="UP000190037">
    <property type="component" value="Unassembled WGS sequence"/>
</dbReference>
<feature type="region of interest" description="Disordered" evidence="5">
    <location>
        <begin position="236"/>
        <end position="260"/>
    </location>
</feature>
<dbReference type="PANTHER" id="PTHR45527">
    <property type="entry name" value="NONRIBOSOMAL PEPTIDE SYNTHETASE"/>
    <property type="match status" value="1"/>
</dbReference>
<dbReference type="Gene3D" id="2.30.38.10">
    <property type="entry name" value="Luciferase, Domain 3"/>
    <property type="match status" value="1"/>
</dbReference>
<dbReference type="STRING" id="159449.B4N89_31090"/>
<dbReference type="InterPro" id="IPR006162">
    <property type="entry name" value="Ppantetheine_attach_site"/>
</dbReference>
<dbReference type="InterPro" id="IPR000873">
    <property type="entry name" value="AMP-dep_synth/lig_dom"/>
</dbReference>
<dbReference type="FunFam" id="3.30.300.30:FF:000010">
    <property type="entry name" value="Enterobactin synthetase component F"/>
    <property type="match status" value="1"/>
</dbReference>
<dbReference type="SUPFAM" id="SSF52777">
    <property type="entry name" value="CoA-dependent acyltransferases"/>
    <property type="match status" value="2"/>
</dbReference>
<dbReference type="Pfam" id="PF00501">
    <property type="entry name" value="AMP-binding"/>
    <property type="match status" value="1"/>
</dbReference>
<dbReference type="Gene3D" id="3.30.559.30">
    <property type="entry name" value="Nonribosomal peptide synthetase, condensation domain"/>
    <property type="match status" value="1"/>
</dbReference>
<evidence type="ECO:0000313" key="7">
    <source>
        <dbReference type="EMBL" id="OPC78625.1"/>
    </source>
</evidence>